<dbReference type="GO" id="GO:0000155">
    <property type="term" value="F:phosphorelay sensor kinase activity"/>
    <property type="evidence" value="ECO:0007669"/>
    <property type="project" value="InterPro"/>
</dbReference>
<keyword evidence="6" id="KW-0902">Two-component regulatory system</keyword>
<dbReference type="InterPro" id="IPR025828">
    <property type="entry name" value="Put_sensor_dom"/>
</dbReference>
<comment type="catalytic activity">
    <reaction evidence="1">
        <text>ATP + protein L-histidine = ADP + protein N-phospho-L-histidine.</text>
        <dbReference type="EC" id="2.7.13.3"/>
    </reaction>
</comment>
<proteinExistence type="predicted"/>
<evidence type="ECO:0000256" key="2">
    <source>
        <dbReference type="ARBA" id="ARBA00012438"/>
    </source>
</evidence>
<reference evidence="11" key="1">
    <citation type="submission" date="2020-10" db="EMBL/GenBank/DDBJ databases">
        <title>Taxonomic study of unclassified bacteria belonging to the class Ktedonobacteria.</title>
        <authorList>
            <person name="Yabe S."/>
            <person name="Wang C.M."/>
            <person name="Zheng Y."/>
            <person name="Sakai Y."/>
            <person name="Cavaletti L."/>
            <person name="Monciardini P."/>
            <person name="Donadio S."/>
        </authorList>
    </citation>
    <scope>NUCLEOTIDE SEQUENCE</scope>
    <source>
        <strain evidence="11">SOSP1-1</strain>
    </source>
</reference>
<feature type="coiled-coil region" evidence="8">
    <location>
        <begin position="228"/>
        <end position="262"/>
    </location>
</feature>
<keyword evidence="9" id="KW-0812">Transmembrane</keyword>
<protein>
    <recommendedName>
        <fullName evidence="2">histidine kinase</fullName>
        <ecNumber evidence="2">2.7.13.3</ecNumber>
    </recommendedName>
</protein>
<dbReference type="InterPro" id="IPR036890">
    <property type="entry name" value="HATPase_C_sf"/>
</dbReference>
<organism evidence="11 12">
    <name type="scientific">Ktedonospora formicarum</name>
    <dbReference type="NCBI Taxonomy" id="2778364"/>
    <lineage>
        <taxon>Bacteria</taxon>
        <taxon>Bacillati</taxon>
        <taxon>Chloroflexota</taxon>
        <taxon>Ktedonobacteria</taxon>
        <taxon>Ktedonobacterales</taxon>
        <taxon>Ktedonobacteraceae</taxon>
        <taxon>Ktedonospora</taxon>
    </lineage>
</organism>
<feature type="transmembrane region" description="Helical" evidence="9">
    <location>
        <begin position="57"/>
        <end position="79"/>
    </location>
</feature>
<dbReference type="InterPro" id="IPR036097">
    <property type="entry name" value="HisK_dim/P_sf"/>
</dbReference>
<keyword evidence="12" id="KW-1185">Reference proteome</keyword>
<dbReference type="InterPro" id="IPR004358">
    <property type="entry name" value="Sig_transdc_His_kin-like_C"/>
</dbReference>
<evidence type="ECO:0000313" key="11">
    <source>
        <dbReference type="EMBL" id="GHO51126.1"/>
    </source>
</evidence>
<feature type="domain" description="Histidine kinase" evidence="10">
    <location>
        <begin position="262"/>
        <end position="488"/>
    </location>
</feature>
<dbReference type="SMART" id="SM00387">
    <property type="entry name" value="HATPase_c"/>
    <property type="match status" value="1"/>
</dbReference>
<dbReference type="FunFam" id="1.10.287.130:FF:000001">
    <property type="entry name" value="Two-component sensor histidine kinase"/>
    <property type="match status" value="1"/>
</dbReference>
<accession>A0A8J3I9I3</accession>
<dbReference type="Proteomes" id="UP000612362">
    <property type="component" value="Unassembled WGS sequence"/>
</dbReference>
<evidence type="ECO:0000256" key="7">
    <source>
        <dbReference type="ARBA" id="ARBA00023136"/>
    </source>
</evidence>
<dbReference type="PANTHER" id="PTHR43047">
    <property type="entry name" value="TWO-COMPONENT HISTIDINE PROTEIN KINASE"/>
    <property type="match status" value="1"/>
</dbReference>
<keyword evidence="7 9" id="KW-0472">Membrane</keyword>
<dbReference type="GO" id="GO:0009927">
    <property type="term" value="F:histidine phosphotransfer kinase activity"/>
    <property type="evidence" value="ECO:0007669"/>
    <property type="project" value="TreeGrafter"/>
</dbReference>
<evidence type="ECO:0000256" key="9">
    <source>
        <dbReference type="SAM" id="Phobius"/>
    </source>
</evidence>
<dbReference type="EC" id="2.7.13.3" evidence="2"/>
<dbReference type="EMBL" id="BNJF01000010">
    <property type="protein sequence ID" value="GHO51126.1"/>
    <property type="molecule type" value="Genomic_DNA"/>
</dbReference>
<dbReference type="InterPro" id="IPR005467">
    <property type="entry name" value="His_kinase_dom"/>
</dbReference>
<feature type="transmembrane region" description="Helical" evidence="9">
    <location>
        <begin position="144"/>
        <end position="168"/>
    </location>
</feature>
<evidence type="ECO:0000259" key="10">
    <source>
        <dbReference type="PROSITE" id="PS50109"/>
    </source>
</evidence>
<feature type="transmembrane region" description="Helical" evidence="9">
    <location>
        <begin position="28"/>
        <end position="51"/>
    </location>
</feature>
<feature type="transmembrane region" description="Helical" evidence="9">
    <location>
        <begin position="119"/>
        <end position="138"/>
    </location>
</feature>
<keyword evidence="3" id="KW-0597">Phosphoprotein</keyword>
<dbReference type="InterPro" id="IPR003594">
    <property type="entry name" value="HATPase_dom"/>
</dbReference>
<dbReference type="Pfam" id="PF00512">
    <property type="entry name" value="HisKA"/>
    <property type="match status" value="1"/>
</dbReference>
<evidence type="ECO:0000313" key="12">
    <source>
        <dbReference type="Proteomes" id="UP000612362"/>
    </source>
</evidence>
<dbReference type="CDD" id="cd00082">
    <property type="entry name" value="HisKA"/>
    <property type="match status" value="1"/>
</dbReference>
<evidence type="ECO:0000256" key="3">
    <source>
        <dbReference type="ARBA" id="ARBA00022553"/>
    </source>
</evidence>
<dbReference type="PRINTS" id="PR00344">
    <property type="entry name" value="BCTRLSENSOR"/>
</dbReference>
<keyword evidence="9" id="KW-1133">Transmembrane helix</keyword>
<dbReference type="AlphaFoldDB" id="A0A8J3I9I3"/>
<dbReference type="Gene3D" id="1.10.287.130">
    <property type="match status" value="1"/>
</dbReference>
<evidence type="ECO:0000256" key="4">
    <source>
        <dbReference type="ARBA" id="ARBA00022679"/>
    </source>
</evidence>
<dbReference type="FunFam" id="3.30.565.10:FF:000006">
    <property type="entry name" value="Sensor histidine kinase WalK"/>
    <property type="match status" value="1"/>
</dbReference>
<evidence type="ECO:0000256" key="6">
    <source>
        <dbReference type="ARBA" id="ARBA00023012"/>
    </source>
</evidence>
<feature type="transmembrane region" description="Helical" evidence="9">
    <location>
        <begin position="193"/>
        <end position="218"/>
    </location>
</feature>
<dbReference type="SMART" id="SM00388">
    <property type="entry name" value="HisKA"/>
    <property type="match status" value="1"/>
</dbReference>
<dbReference type="Pfam" id="PF13796">
    <property type="entry name" value="Sensor"/>
    <property type="match status" value="1"/>
</dbReference>
<dbReference type="SUPFAM" id="SSF47384">
    <property type="entry name" value="Homodimeric domain of signal transducing histidine kinase"/>
    <property type="match status" value="1"/>
</dbReference>
<gene>
    <name evidence="11" type="ORF">KSX_92890</name>
</gene>
<keyword evidence="8" id="KW-0175">Coiled coil</keyword>
<dbReference type="SUPFAM" id="SSF55874">
    <property type="entry name" value="ATPase domain of HSP90 chaperone/DNA topoisomerase II/histidine kinase"/>
    <property type="match status" value="1"/>
</dbReference>
<dbReference type="Pfam" id="PF02518">
    <property type="entry name" value="HATPase_c"/>
    <property type="match status" value="1"/>
</dbReference>
<dbReference type="Gene3D" id="3.30.565.10">
    <property type="entry name" value="Histidine kinase-like ATPase, C-terminal domain"/>
    <property type="match status" value="1"/>
</dbReference>
<dbReference type="RefSeq" id="WP_220200071.1">
    <property type="nucleotide sequence ID" value="NZ_BNJF01000010.1"/>
</dbReference>
<dbReference type="CDD" id="cd00075">
    <property type="entry name" value="HATPase"/>
    <property type="match status" value="1"/>
</dbReference>
<sequence length="497" mass="56250">MQASSTDRQQVEYESLSNNRGRTKIWPAAAYLLFSFPSGILYFVILVVLLALSVGLFIVWLGIPIFIVMLYLSWQFAIFERNLAIRWLNCDIAPFTLSRQHKESWLQYLRARLTNKMTWKALAFLLLKFPLGILSFVFVLQVPILILVLALITFILGVICTPTLYLILAARNAPLVIRWPGQRPIYLYGMKDLIRYMFTGFGLTLLPRYILLGMAWVWKQLGRTLLGMSNQDLRVAQAEEQVRREQAKAERAELSRQQLIVNVSHELRTPVASIRAHLEVLLKACEQDDSLVLHPQELSNYLGIAHREAVRLGALVEDLLSLSRTEADTLRLNMASIVPGEVIEEVYQALLPLARKERMITLVRSLPERLPLVQADYQRLTQVLMNLVRNAITYTPDGGIISISTRQERSDYLVISVADTGIGIPADQLTQIFERFYRTDASRSRSSGGFGLGLSIVKDLVDAMGGHITVESQEGEGSSFHIHLRLAQGITNYNSRP</sequence>
<comment type="caution">
    <text evidence="11">The sequence shown here is derived from an EMBL/GenBank/DDBJ whole genome shotgun (WGS) entry which is preliminary data.</text>
</comment>
<keyword evidence="4" id="KW-0808">Transferase</keyword>
<dbReference type="InterPro" id="IPR003661">
    <property type="entry name" value="HisK_dim/P_dom"/>
</dbReference>
<evidence type="ECO:0000256" key="5">
    <source>
        <dbReference type="ARBA" id="ARBA00022777"/>
    </source>
</evidence>
<keyword evidence="5" id="KW-0418">Kinase</keyword>
<dbReference type="PROSITE" id="PS50109">
    <property type="entry name" value="HIS_KIN"/>
    <property type="match status" value="1"/>
</dbReference>
<dbReference type="PANTHER" id="PTHR43047:SF72">
    <property type="entry name" value="OSMOSENSING HISTIDINE PROTEIN KINASE SLN1"/>
    <property type="match status" value="1"/>
</dbReference>
<evidence type="ECO:0000256" key="8">
    <source>
        <dbReference type="SAM" id="Coils"/>
    </source>
</evidence>
<dbReference type="GO" id="GO:0005886">
    <property type="term" value="C:plasma membrane"/>
    <property type="evidence" value="ECO:0007669"/>
    <property type="project" value="TreeGrafter"/>
</dbReference>
<evidence type="ECO:0000256" key="1">
    <source>
        <dbReference type="ARBA" id="ARBA00000085"/>
    </source>
</evidence>
<name>A0A8J3I9I3_9CHLR</name>